<name>A0A4C1UUX0_EUMVA</name>
<comment type="caution">
    <text evidence="1">The sequence shown here is derived from an EMBL/GenBank/DDBJ whole genome shotgun (WGS) entry which is preliminary data.</text>
</comment>
<sequence>MLRYPKFTDKEATELFAKLKGVEFESDCRRVQPLLTPENNEIAPLTPMAPPREGPPLYLYVRGDYPARR</sequence>
<reference evidence="1 2" key="1">
    <citation type="journal article" date="2019" name="Commun. Biol.">
        <title>The bagworm genome reveals a unique fibroin gene that provides high tensile strength.</title>
        <authorList>
            <person name="Kono N."/>
            <person name="Nakamura H."/>
            <person name="Ohtoshi R."/>
            <person name="Tomita M."/>
            <person name="Numata K."/>
            <person name="Arakawa K."/>
        </authorList>
    </citation>
    <scope>NUCLEOTIDE SEQUENCE [LARGE SCALE GENOMIC DNA]</scope>
</reference>
<keyword evidence="2" id="KW-1185">Reference proteome</keyword>
<accession>A0A4C1UUX0</accession>
<evidence type="ECO:0000313" key="1">
    <source>
        <dbReference type="EMBL" id="GBP29817.1"/>
    </source>
</evidence>
<proteinExistence type="predicted"/>
<dbReference type="EMBL" id="BGZK01000224">
    <property type="protein sequence ID" value="GBP29817.1"/>
    <property type="molecule type" value="Genomic_DNA"/>
</dbReference>
<gene>
    <name evidence="1" type="ORF">EVAR_94657_1</name>
</gene>
<dbReference type="AlphaFoldDB" id="A0A4C1UUX0"/>
<organism evidence="1 2">
    <name type="scientific">Eumeta variegata</name>
    <name type="common">Bagworm moth</name>
    <name type="synonym">Eumeta japonica</name>
    <dbReference type="NCBI Taxonomy" id="151549"/>
    <lineage>
        <taxon>Eukaryota</taxon>
        <taxon>Metazoa</taxon>
        <taxon>Ecdysozoa</taxon>
        <taxon>Arthropoda</taxon>
        <taxon>Hexapoda</taxon>
        <taxon>Insecta</taxon>
        <taxon>Pterygota</taxon>
        <taxon>Neoptera</taxon>
        <taxon>Endopterygota</taxon>
        <taxon>Lepidoptera</taxon>
        <taxon>Glossata</taxon>
        <taxon>Ditrysia</taxon>
        <taxon>Tineoidea</taxon>
        <taxon>Psychidae</taxon>
        <taxon>Oiketicinae</taxon>
        <taxon>Eumeta</taxon>
    </lineage>
</organism>
<protein>
    <submittedName>
        <fullName evidence="1">Uncharacterized protein</fullName>
    </submittedName>
</protein>
<dbReference type="Proteomes" id="UP000299102">
    <property type="component" value="Unassembled WGS sequence"/>
</dbReference>
<evidence type="ECO:0000313" key="2">
    <source>
        <dbReference type="Proteomes" id="UP000299102"/>
    </source>
</evidence>